<gene>
    <name evidence="1" type="ORF">Pcinc_027592</name>
</gene>
<dbReference type="AlphaFoldDB" id="A0AAE1F4T0"/>
<keyword evidence="2" id="KW-1185">Reference proteome</keyword>
<evidence type="ECO:0008006" key="3">
    <source>
        <dbReference type="Google" id="ProtNLM"/>
    </source>
</evidence>
<dbReference type="Proteomes" id="UP001286313">
    <property type="component" value="Unassembled WGS sequence"/>
</dbReference>
<protein>
    <recommendedName>
        <fullName evidence="3">CCHC-type domain-containing protein</fullName>
    </recommendedName>
</protein>
<evidence type="ECO:0000313" key="1">
    <source>
        <dbReference type="EMBL" id="KAK3866900.1"/>
    </source>
</evidence>
<name>A0AAE1F4T0_PETCI</name>
<proteinExistence type="predicted"/>
<dbReference type="PANTHER" id="PTHR46888:SF1">
    <property type="entry name" value="RIBONUCLEASE H"/>
    <property type="match status" value="1"/>
</dbReference>
<dbReference type="EMBL" id="JAWQEG010003316">
    <property type="protein sequence ID" value="KAK3866900.1"/>
    <property type="molecule type" value="Genomic_DNA"/>
</dbReference>
<sequence>MDSYLARFEKLAQFYGWEKKDCSSSRISFKRLELVFKRWLTLSEVNEDFKLLCDFMIKGQFLSTCSPDVGIFLKEKGNIRNSEMASVADLYRNAHSDKPKFNKHRFESQGGLVSKVKPVSEASIAEYKRPYIPKCYLCGQQGHKKPQYPQLSTRVVPSKVDSIFESELKPQGAIVDPNGEMNGQCAEVSLDTGCGTVLVNPKFVSGSTTGPKCTVYDFLAVIQTRAATRKSRDTTHIATLSTLDLPIDKASFLSSQQECDSLKPVWNSYEKDLSTSHRGHAVKYEVIDNLLYRVCKTSKDPTEVGDKQHVRSPLTILHELLTNEKLEKELRTSYQHVLELRQRLKEGAEVALANVKSRRVTLEE</sequence>
<accession>A0AAE1F4T0</accession>
<evidence type="ECO:0000313" key="2">
    <source>
        <dbReference type="Proteomes" id="UP001286313"/>
    </source>
</evidence>
<dbReference type="PANTHER" id="PTHR46888">
    <property type="entry name" value="ZINC KNUCKLE DOMAINCONTAINING PROTEIN-RELATED"/>
    <property type="match status" value="1"/>
</dbReference>
<organism evidence="1 2">
    <name type="scientific">Petrolisthes cinctipes</name>
    <name type="common">Flat porcelain crab</name>
    <dbReference type="NCBI Taxonomy" id="88211"/>
    <lineage>
        <taxon>Eukaryota</taxon>
        <taxon>Metazoa</taxon>
        <taxon>Ecdysozoa</taxon>
        <taxon>Arthropoda</taxon>
        <taxon>Crustacea</taxon>
        <taxon>Multicrustacea</taxon>
        <taxon>Malacostraca</taxon>
        <taxon>Eumalacostraca</taxon>
        <taxon>Eucarida</taxon>
        <taxon>Decapoda</taxon>
        <taxon>Pleocyemata</taxon>
        <taxon>Anomura</taxon>
        <taxon>Galatheoidea</taxon>
        <taxon>Porcellanidae</taxon>
        <taxon>Petrolisthes</taxon>
    </lineage>
</organism>
<reference evidence="1" key="1">
    <citation type="submission" date="2023-10" db="EMBL/GenBank/DDBJ databases">
        <title>Genome assemblies of two species of porcelain crab, Petrolisthes cinctipes and Petrolisthes manimaculis (Anomura: Porcellanidae).</title>
        <authorList>
            <person name="Angst P."/>
        </authorList>
    </citation>
    <scope>NUCLEOTIDE SEQUENCE</scope>
    <source>
        <strain evidence="1">PB745_01</strain>
        <tissue evidence="1">Gill</tissue>
    </source>
</reference>
<comment type="caution">
    <text evidence="1">The sequence shown here is derived from an EMBL/GenBank/DDBJ whole genome shotgun (WGS) entry which is preliminary data.</text>
</comment>